<dbReference type="OrthoDB" id="8062037at2759"/>
<sequence length="101" mass="11460">MSTSNAPTTNTSYPRPRLFLTCIQFLNHLNNATPPFYTVANTNCPICWRAYTISHLDSDSTHEFPAQLPCSHVFGITCIGIWTREHNTCPVCRIELFIART</sequence>
<dbReference type="PROSITE" id="PS50089">
    <property type="entry name" value="ZF_RING_2"/>
    <property type="match status" value="1"/>
</dbReference>
<dbReference type="InterPro" id="IPR001841">
    <property type="entry name" value="Znf_RING"/>
</dbReference>
<dbReference type="GO" id="GO:0008270">
    <property type="term" value="F:zinc ion binding"/>
    <property type="evidence" value="ECO:0007669"/>
    <property type="project" value="UniProtKB-KW"/>
</dbReference>
<reference evidence="6" key="1">
    <citation type="journal article" date="2020" name="Stud. Mycol.">
        <title>101 Dothideomycetes genomes: a test case for predicting lifestyles and emergence of pathogens.</title>
        <authorList>
            <person name="Haridas S."/>
            <person name="Albert R."/>
            <person name="Binder M."/>
            <person name="Bloem J."/>
            <person name="Labutti K."/>
            <person name="Salamov A."/>
            <person name="Andreopoulos B."/>
            <person name="Baker S."/>
            <person name="Barry K."/>
            <person name="Bills G."/>
            <person name="Bluhm B."/>
            <person name="Cannon C."/>
            <person name="Castanera R."/>
            <person name="Culley D."/>
            <person name="Daum C."/>
            <person name="Ezra D."/>
            <person name="Gonzalez J."/>
            <person name="Henrissat B."/>
            <person name="Kuo A."/>
            <person name="Liang C."/>
            <person name="Lipzen A."/>
            <person name="Lutzoni F."/>
            <person name="Magnuson J."/>
            <person name="Mondo S."/>
            <person name="Nolan M."/>
            <person name="Ohm R."/>
            <person name="Pangilinan J."/>
            <person name="Park H.-J."/>
            <person name="Ramirez L."/>
            <person name="Alfaro M."/>
            <person name="Sun H."/>
            <person name="Tritt A."/>
            <person name="Yoshinaga Y."/>
            <person name="Zwiers L.-H."/>
            <person name="Turgeon B."/>
            <person name="Goodwin S."/>
            <person name="Spatafora J."/>
            <person name="Crous P."/>
            <person name="Grigoriev I."/>
        </authorList>
    </citation>
    <scope>NUCLEOTIDE SEQUENCE</scope>
    <source>
        <strain evidence="6">CBS 119925</strain>
    </source>
</reference>
<evidence type="ECO:0000313" key="6">
    <source>
        <dbReference type="EMBL" id="KAF2748624.1"/>
    </source>
</evidence>
<dbReference type="Proteomes" id="UP000799440">
    <property type="component" value="Unassembled WGS sequence"/>
</dbReference>
<name>A0A6A6VFX9_9PLEO</name>
<evidence type="ECO:0000256" key="1">
    <source>
        <dbReference type="ARBA" id="ARBA00022723"/>
    </source>
</evidence>
<proteinExistence type="predicted"/>
<feature type="domain" description="RING-type" evidence="5">
    <location>
        <begin position="44"/>
        <end position="93"/>
    </location>
</feature>
<organism evidence="6 7">
    <name type="scientific">Sporormia fimetaria CBS 119925</name>
    <dbReference type="NCBI Taxonomy" id="1340428"/>
    <lineage>
        <taxon>Eukaryota</taxon>
        <taxon>Fungi</taxon>
        <taxon>Dikarya</taxon>
        <taxon>Ascomycota</taxon>
        <taxon>Pezizomycotina</taxon>
        <taxon>Dothideomycetes</taxon>
        <taxon>Pleosporomycetidae</taxon>
        <taxon>Pleosporales</taxon>
        <taxon>Sporormiaceae</taxon>
        <taxon>Sporormia</taxon>
    </lineage>
</organism>
<accession>A0A6A6VFX9</accession>
<protein>
    <recommendedName>
        <fullName evidence="5">RING-type domain-containing protein</fullName>
    </recommendedName>
</protein>
<keyword evidence="7" id="KW-1185">Reference proteome</keyword>
<dbReference type="SUPFAM" id="SSF57850">
    <property type="entry name" value="RING/U-box"/>
    <property type="match status" value="1"/>
</dbReference>
<evidence type="ECO:0000256" key="4">
    <source>
        <dbReference type="PROSITE-ProRule" id="PRU00175"/>
    </source>
</evidence>
<dbReference type="SMART" id="SM00184">
    <property type="entry name" value="RING"/>
    <property type="match status" value="1"/>
</dbReference>
<keyword evidence="2 4" id="KW-0863">Zinc-finger</keyword>
<dbReference type="AlphaFoldDB" id="A0A6A6VFX9"/>
<evidence type="ECO:0000313" key="7">
    <source>
        <dbReference type="Proteomes" id="UP000799440"/>
    </source>
</evidence>
<gene>
    <name evidence="6" type="ORF">M011DRAFT_332511</name>
</gene>
<dbReference type="Gene3D" id="3.30.40.10">
    <property type="entry name" value="Zinc/RING finger domain, C3HC4 (zinc finger)"/>
    <property type="match status" value="1"/>
</dbReference>
<evidence type="ECO:0000259" key="5">
    <source>
        <dbReference type="PROSITE" id="PS50089"/>
    </source>
</evidence>
<keyword evidence="3" id="KW-0862">Zinc</keyword>
<dbReference type="InterPro" id="IPR013083">
    <property type="entry name" value="Znf_RING/FYVE/PHD"/>
</dbReference>
<dbReference type="EMBL" id="MU006568">
    <property type="protein sequence ID" value="KAF2748624.1"/>
    <property type="molecule type" value="Genomic_DNA"/>
</dbReference>
<evidence type="ECO:0000256" key="3">
    <source>
        <dbReference type="ARBA" id="ARBA00022833"/>
    </source>
</evidence>
<dbReference type="PANTHER" id="PTHR15710">
    <property type="entry name" value="E3 UBIQUITIN-PROTEIN LIGASE PRAJA"/>
    <property type="match status" value="1"/>
</dbReference>
<evidence type="ECO:0000256" key="2">
    <source>
        <dbReference type="ARBA" id="ARBA00022771"/>
    </source>
</evidence>
<keyword evidence="1" id="KW-0479">Metal-binding</keyword>
<dbReference type="Pfam" id="PF13639">
    <property type="entry name" value="zf-RING_2"/>
    <property type="match status" value="1"/>
</dbReference>